<reference evidence="5" key="1">
    <citation type="journal article" date="2019" name="Int. J. Syst. Evol. Microbiol.">
        <title>The Global Catalogue of Microorganisms (GCM) 10K type strain sequencing project: providing services to taxonomists for standard genome sequencing and annotation.</title>
        <authorList>
            <consortium name="The Broad Institute Genomics Platform"/>
            <consortium name="The Broad Institute Genome Sequencing Center for Infectious Disease"/>
            <person name="Wu L."/>
            <person name="Ma J."/>
        </authorList>
    </citation>
    <scope>NUCLEOTIDE SEQUENCE [LARGE SCALE GENOMIC DNA]</scope>
    <source>
        <strain evidence="5">CGMCC 4.7371</strain>
    </source>
</reference>
<organism evidence="4 5">
    <name type="scientific">Nocardioides phosphati</name>
    <dbReference type="NCBI Taxonomy" id="1867775"/>
    <lineage>
        <taxon>Bacteria</taxon>
        <taxon>Bacillati</taxon>
        <taxon>Actinomycetota</taxon>
        <taxon>Actinomycetes</taxon>
        <taxon>Propionibacteriales</taxon>
        <taxon>Nocardioidaceae</taxon>
        <taxon>Nocardioides</taxon>
    </lineage>
</organism>
<dbReference type="Pfam" id="PF01757">
    <property type="entry name" value="Acyl_transf_3"/>
    <property type="match status" value="1"/>
</dbReference>
<evidence type="ECO:0000313" key="4">
    <source>
        <dbReference type="EMBL" id="GGO93342.1"/>
    </source>
</evidence>
<name>A0ABQ2NEX8_9ACTN</name>
<feature type="transmembrane region" description="Helical" evidence="2">
    <location>
        <begin position="242"/>
        <end position="263"/>
    </location>
</feature>
<feature type="transmembrane region" description="Helical" evidence="2">
    <location>
        <begin position="177"/>
        <end position="196"/>
    </location>
</feature>
<evidence type="ECO:0000256" key="1">
    <source>
        <dbReference type="SAM" id="MobiDB-lite"/>
    </source>
</evidence>
<feature type="transmembrane region" description="Helical" evidence="2">
    <location>
        <begin position="154"/>
        <end position="170"/>
    </location>
</feature>
<keyword evidence="2" id="KW-0812">Transmembrane</keyword>
<feature type="transmembrane region" description="Helical" evidence="2">
    <location>
        <begin position="208"/>
        <end position="226"/>
    </location>
</feature>
<gene>
    <name evidence="4" type="ORF">GCM10011584_31810</name>
</gene>
<keyword evidence="2" id="KW-0472">Membrane</keyword>
<feature type="domain" description="Acyltransferase 3" evidence="3">
    <location>
        <begin position="12"/>
        <end position="347"/>
    </location>
</feature>
<protein>
    <submittedName>
        <fullName evidence="4">Acyltransferase</fullName>
    </submittedName>
</protein>
<keyword evidence="4" id="KW-0808">Transferase</keyword>
<feature type="transmembrane region" description="Helical" evidence="2">
    <location>
        <begin position="47"/>
        <end position="65"/>
    </location>
</feature>
<dbReference type="InterPro" id="IPR002656">
    <property type="entry name" value="Acyl_transf_3_dom"/>
</dbReference>
<dbReference type="InterPro" id="IPR050879">
    <property type="entry name" value="Acyltransferase_3"/>
</dbReference>
<accession>A0ABQ2NEX8</accession>
<keyword evidence="2" id="KW-1133">Transmembrane helix</keyword>
<feature type="transmembrane region" description="Helical" evidence="2">
    <location>
        <begin position="269"/>
        <end position="292"/>
    </location>
</feature>
<dbReference type="GO" id="GO:0016746">
    <property type="term" value="F:acyltransferase activity"/>
    <property type="evidence" value="ECO:0007669"/>
    <property type="project" value="UniProtKB-KW"/>
</dbReference>
<keyword evidence="4" id="KW-0012">Acyltransferase</keyword>
<dbReference type="EMBL" id="BMNI01000012">
    <property type="protein sequence ID" value="GGO93342.1"/>
    <property type="molecule type" value="Genomic_DNA"/>
</dbReference>
<dbReference type="PANTHER" id="PTHR23028">
    <property type="entry name" value="ACETYLTRANSFERASE"/>
    <property type="match status" value="1"/>
</dbReference>
<evidence type="ECO:0000256" key="2">
    <source>
        <dbReference type="SAM" id="Phobius"/>
    </source>
</evidence>
<feature type="transmembrane region" description="Helical" evidence="2">
    <location>
        <begin position="304"/>
        <end position="324"/>
    </location>
</feature>
<evidence type="ECO:0000259" key="3">
    <source>
        <dbReference type="Pfam" id="PF01757"/>
    </source>
</evidence>
<feature type="transmembrane region" description="Helical" evidence="2">
    <location>
        <begin position="85"/>
        <end position="106"/>
    </location>
</feature>
<keyword evidence="5" id="KW-1185">Reference proteome</keyword>
<evidence type="ECO:0000313" key="5">
    <source>
        <dbReference type="Proteomes" id="UP000655410"/>
    </source>
</evidence>
<feature type="compositionally biased region" description="Basic and acidic residues" evidence="1">
    <location>
        <begin position="376"/>
        <end position="386"/>
    </location>
</feature>
<dbReference type="Proteomes" id="UP000655410">
    <property type="component" value="Unassembled WGS sequence"/>
</dbReference>
<comment type="caution">
    <text evidence="4">The sequence shown here is derived from an EMBL/GenBank/DDBJ whole genome shotgun (WGS) entry which is preliminary data.</text>
</comment>
<feature type="transmembrane region" description="Helical" evidence="2">
    <location>
        <begin position="336"/>
        <end position="356"/>
    </location>
</feature>
<sequence>MSDSGIQDEIRALMGLRGFATIAVVSVHLLPTLILLHPAAKGLTLELSGLMICVELFYVMSGFLLTRNYLAMLSRPSWAGTRRFLVLRVARVWPLHVTMLAAILVYDRVIRALIGYGVEGDLGVRNVLANVFLVHEIAPNTVINLPSWSLSPEAGAYVAFPLLALVLLRLRSQWVRLGLLTVILVGGASVLWVRYQGMQMYEWSHTQAWLRMAVTFSSGCIIALVWRDLPDHVRTSRHWDRIALFAGVAAVAGCIGMNLGTTFHPTVPLYPLLVLLILAASCATGGFAKVVGGRFLHWFGKISYGIYLSHFLVLIASYALLARLQADQWGRPGRGLALLGVIVLLVVTGWLAHVLVEEPARKAIRRYAGPRPTPRPVRDTTDSLTA</sequence>
<dbReference type="RefSeq" id="WP_188785018.1">
    <property type="nucleotide sequence ID" value="NZ_BMNI01000012.1"/>
</dbReference>
<dbReference type="PANTHER" id="PTHR23028:SF53">
    <property type="entry name" value="ACYL_TRANSF_3 DOMAIN-CONTAINING PROTEIN"/>
    <property type="match status" value="1"/>
</dbReference>
<feature type="transmembrane region" description="Helical" evidence="2">
    <location>
        <begin position="12"/>
        <end position="35"/>
    </location>
</feature>
<feature type="region of interest" description="Disordered" evidence="1">
    <location>
        <begin position="367"/>
        <end position="386"/>
    </location>
</feature>
<proteinExistence type="predicted"/>